<name>A0A6A6D3R8_ZASCE</name>
<protein>
    <recommendedName>
        <fullName evidence="3">Carrier domain-containing protein</fullName>
    </recommendedName>
</protein>
<dbReference type="InterPro" id="IPR013120">
    <property type="entry name" value="FAR_NAD-bd"/>
</dbReference>
<dbReference type="Gene3D" id="3.40.50.720">
    <property type="entry name" value="NAD(P)-binding Rossmann-like Domain"/>
    <property type="match status" value="1"/>
</dbReference>
<reference evidence="4" key="1">
    <citation type="journal article" date="2020" name="Stud. Mycol.">
        <title>101 Dothideomycetes genomes: a test case for predicting lifestyles and emergence of pathogens.</title>
        <authorList>
            <person name="Haridas S."/>
            <person name="Albert R."/>
            <person name="Binder M."/>
            <person name="Bloem J."/>
            <person name="Labutti K."/>
            <person name="Salamov A."/>
            <person name="Andreopoulos B."/>
            <person name="Baker S."/>
            <person name="Barry K."/>
            <person name="Bills G."/>
            <person name="Bluhm B."/>
            <person name="Cannon C."/>
            <person name="Castanera R."/>
            <person name="Culley D."/>
            <person name="Daum C."/>
            <person name="Ezra D."/>
            <person name="Gonzalez J."/>
            <person name="Henrissat B."/>
            <person name="Kuo A."/>
            <person name="Liang C."/>
            <person name="Lipzen A."/>
            <person name="Lutzoni F."/>
            <person name="Magnuson J."/>
            <person name="Mondo S."/>
            <person name="Nolan M."/>
            <person name="Ohm R."/>
            <person name="Pangilinan J."/>
            <person name="Park H.-J."/>
            <person name="Ramirez L."/>
            <person name="Alfaro M."/>
            <person name="Sun H."/>
            <person name="Tritt A."/>
            <person name="Yoshinaga Y."/>
            <person name="Zwiers L.-H."/>
            <person name="Turgeon B."/>
            <person name="Goodwin S."/>
            <person name="Spatafora J."/>
            <person name="Crous P."/>
            <person name="Grigoriev I."/>
        </authorList>
    </citation>
    <scope>NUCLEOTIDE SEQUENCE</scope>
    <source>
        <strain evidence="4">ATCC 36951</strain>
    </source>
</reference>
<keyword evidence="5" id="KW-1185">Reference proteome</keyword>
<dbReference type="Pfam" id="PF23562">
    <property type="entry name" value="AMP-binding_C_3"/>
    <property type="match status" value="1"/>
</dbReference>
<evidence type="ECO:0000256" key="1">
    <source>
        <dbReference type="ARBA" id="ARBA00022450"/>
    </source>
</evidence>
<dbReference type="SUPFAM" id="SSF56801">
    <property type="entry name" value="Acetyl-CoA synthetase-like"/>
    <property type="match status" value="1"/>
</dbReference>
<sequence length="1050" mass="116036">MTLPDYMDSEPRKVRSLPQVVDDLSQQHPDDVWMTIPLDSDLSGRWRNITYKDLSRAVSGMLSWMKEASGDYKRSSGVVAYIGVNDMRYGAVETALVKAGSKVLLPSPRNSQSGQVSLFQSSKCGLLLHSEGVDTHIESIKSALPEVQTLQIPSFDELCERGSTLKSLELPSSNNNDDDQVIILHTSGSTGNPKPIYNTNASINTVAALKDLPAPKGRQNSAHYFLHSDRAMLAVAPFFHMMGQAILWKSLLCRAPVVILPPEKPTTAELVIKAIEQTRPWSAIFPPSVLEQVAETPGGMDAIRILEYVFFGGGPLATGTGDKLVENTTLLSLIGSTEAGLFPIRVPEDKHDWQYFEWAPGAGITMEPDADGLYEMVVMPADKRYQAIFHTFPDIKEWRTKDLFEHHPRKKLLWLYKGRKDDVLVLSNGEKFNPVGFEKMLESHPFVKGALVVGQTRFQTGLLIEPEWSLLPKDQDPTELLDVVWHLIEKANAASPAHGRVWRSKIAISKQDKPFKRTPKGSIVRRQTVELYKAEIDALYSNESSDDELGKLPADADKATIKKFLRHAFKSKGLDIPESSMDDDDIFSFGVDSLQVLALSSTLSHAIGKEKGFMISPRDVYAHPTVNGLADLLSGDGAKDNEIQLSREDAMAKMVENYTHGLSKRRTTTTKRPEKHTYILTGSTGSLGNYILETLLNSHDVDHVYCLNRSADAGSRQRQSFEGRGSKADLSKATFLRANFGKECFGLSEEVYDQLLQCVDIFIHNAWAVDFNKTLQTYEDVHIAGTRRCADFSLDSRFKAHILFISSIASVGNYPATVPNATEVPEQIFDDHRVPIPQGYGESKHIASLILAAAGQHAGVPSTIVRAGQLAGPSGAGAPWNQHEWLPSIVMSSKALGMLPDTLGEGNTVDWVPMDLAARSVVDISRSRTQNSDDLTDTCTVSHLVNPKTTTWTELVPAVRESLETETGHEVKVVPFRAWLDKLAASPRTKEEIEQKPGIKLIDFYEGLASGAGGLPRLATEKTVMLSDTAANMTPVDSRLMVKWVQQWRQ</sequence>
<organism evidence="4 5">
    <name type="scientific">Zasmidium cellare ATCC 36951</name>
    <dbReference type="NCBI Taxonomy" id="1080233"/>
    <lineage>
        <taxon>Eukaryota</taxon>
        <taxon>Fungi</taxon>
        <taxon>Dikarya</taxon>
        <taxon>Ascomycota</taxon>
        <taxon>Pezizomycotina</taxon>
        <taxon>Dothideomycetes</taxon>
        <taxon>Dothideomycetidae</taxon>
        <taxon>Mycosphaerellales</taxon>
        <taxon>Mycosphaerellaceae</taxon>
        <taxon>Zasmidium</taxon>
    </lineage>
</organism>
<dbReference type="PROSITE" id="PS00012">
    <property type="entry name" value="PHOSPHOPANTETHEINE"/>
    <property type="match status" value="1"/>
</dbReference>
<evidence type="ECO:0000313" key="4">
    <source>
        <dbReference type="EMBL" id="KAF2174027.1"/>
    </source>
</evidence>
<dbReference type="Pfam" id="PF00501">
    <property type="entry name" value="AMP-binding"/>
    <property type="match status" value="1"/>
</dbReference>
<dbReference type="InterPro" id="IPR036736">
    <property type="entry name" value="ACP-like_sf"/>
</dbReference>
<dbReference type="InterPro" id="IPR020845">
    <property type="entry name" value="AMP-binding_CS"/>
</dbReference>
<dbReference type="InterPro" id="IPR000873">
    <property type="entry name" value="AMP-dep_synth/lig_dom"/>
</dbReference>
<accession>A0A6A6D3R8</accession>
<dbReference type="Pfam" id="PF07993">
    <property type="entry name" value="NAD_binding_4"/>
    <property type="match status" value="1"/>
</dbReference>
<dbReference type="PROSITE" id="PS50075">
    <property type="entry name" value="CARRIER"/>
    <property type="match status" value="1"/>
</dbReference>
<dbReference type="SUPFAM" id="SSF51735">
    <property type="entry name" value="NAD(P)-binding Rossmann-fold domains"/>
    <property type="match status" value="1"/>
</dbReference>
<dbReference type="GO" id="GO:0031177">
    <property type="term" value="F:phosphopantetheine binding"/>
    <property type="evidence" value="ECO:0007669"/>
    <property type="project" value="InterPro"/>
</dbReference>
<dbReference type="Gene3D" id="1.10.1200.10">
    <property type="entry name" value="ACP-like"/>
    <property type="match status" value="1"/>
</dbReference>
<dbReference type="InterPro" id="IPR036291">
    <property type="entry name" value="NAD(P)-bd_dom_sf"/>
</dbReference>
<dbReference type="PROSITE" id="PS00455">
    <property type="entry name" value="AMP_BINDING"/>
    <property type="match status" value="1"/>
</dbReference>
<dbReference type="PANTHER" id="PTHR43439:SF2">
    <property type="entry name" value="ENZYME, PUTATIVE (JCVI)-RELATED"/>
    <property type="match status" value="1"/>
</dbReference>
<feature type="domain" description="Carrier" evidence="3">
    <location>
        <begin position="555"/>
        <end position="637"/>
    </location>
</feature>
<dbReference type="AlphaFoldDB" id="A0A6A6D3R8"/>
<dbReference type="InterPro" id="IPR020806">
    <property type="entry name" value="PKS_PP-bd"/>
</dbReference>
<keyword evidence="2" id="KW-0597">Phosphoprotein</keyword>
<evidence type="ECO:0000259" key="3">
    <source>
        <dbReference type="PROSITE" id="PS50075"/>
    </source>
</evidence>
<dbReference type="Pfam" id="PF00550">
    <property type="entry name" value="PP-binding"/>
    <property type="match status" value="1"/>
</dbReference>
<dbReference type="EMBL" id="ML993579">
    <property type="protein sequence ID" value="KAF2174027.1"/>
    <property type="molecule type" value="Genomic_DNA"/>
</dbReference>
<dbReference type="GeneID" id="54556838"/>
<gene>
    <name evidence="4" type="ORF">M409DRAFT_16301</name>
</gene>
<evidence type="ECO:0000256" key="2">
    <source>
        <dbReference type="ARBA" id="ARBA00022553"/>
    </source>
</evidence>
<dbReference type="OrthoDB" id="429813at2759"/>
<dbReference type="Proteomes" id="UP000799537">
    <property type="component" value="Unassembled WGS sequence"/>
</dbReference>
<dbReference type="SUPFAM" id="SSF47336">
    <property type="entry name" value="ACP-like"/>
    <property type="match status" value="1"/>
</dbReference>
<dbReference type="InterPro" id="IPR042099">
    <property type="entry name" value="ANL_N_sf"/>
</dbReference>
<dbReference type="PANTHER" id="PTHR43439">
    <property type="entry name" value="PHENYLACETATE-COENZYME A LIGASE"/>
    <property type="match status" value="1"/>
</dbReference>
<dbReference type="RefSeq" id="XP_033674916.1">
    <property type="nucleotide sequence ID" value="XM_033803566.1"/>
</dbReference>
<dbReference type="InterPro" id="IPR051414">
    <property type="entry name" value="Adenylate-forming_Reductase"/>
</dbReference>
<dbReference type="InterPro" id="IPR006162">
    <property type="entry name" value="Ppantetheine_attach_site"/>
</dbReference>
<proteinExistence type="predicted"/>
<keyword evidence="1" id="KW-0596">Phosphopantetheine</keyword>
<dbReference type="Gene3D" id="3.40.50.12780">
    <property type="entry name" value="N-terminal domain of ligase-like"/>
    <property type="match status" value="1"/>
</dbReference>
<dbReference type="InterPro" id="IPR009081">
    <property type="entry name" value="PP-bd_ACP"/>
</dbReference>
<evidence type="ECO:0000313" key="5">
    <source>
        <dbReference type="Proteomes" id="UP000799537"/>
    </source>
</evidence>
<dbReference type="SMART" id="SM00823">
    <property type="entry name" value="PKS_PP"/>
    <property type="match status" value="1"/>
</dbReference>